<gene>
    <name evidence="1" type="ORF">COLO4_32764</name>
</gene>
<accession>A0A1R3GY38</accession>
<keyword evidence="2" id="KW-1185">Reference proteome</keyword>
<proteinExistence type="predicted"/>
<evidence type="ECO:0000313" key="1">
    <source>
        <dbReference type="EMBL" id="OMO63025.1"/>
    </source>
</evidence>
<sequence>MARNSRFVLKVKIGIRKRESSLTKVNCIFSLHGDFSPGGEEKVIVTRLGVTTKTVENGVRVMKR</sequence>
<dbReference type="AlphaFoldDB" id="A0A1R3GY38"/>
<organism evidence="1 2">
    <name type="scientific">Corchorus olitorius</name>
    <dbReference type="NCBI Taxonomy" id="93759"/>
    <lineage>
        <taxon>Eukaryota</taxon>
        <taxon>Viridiplantae</taxon>
        <taxon>Streptophyta</taxon>
        <taxon>Embryophyta</taxon>
        <taxon>Tracheophyta</taxon>
        <taxon>Spermatophyta</taxon>
        <taxon>Magnoliopsida</taxon>
        <taxon>eudicotyledons</taxon>
        <taxon>Gunneridae</taxon>
        <taxon>Pentapetalae</taxon>
        <taxon>rosids</taxon>
        <taxon>malvids</taxon>
        <taxon>Malvales</taxon>
        <taxon>Malvaceae</taxon>
        <taxon>Grewioideae</taxon>
        <taxon>Apeibeae</taxon>
        <taxon>Corchorus</taxon>
    </lineage>
</organism>
<protein>
    <submittedName>
        <fullName evidence="1">U1 zinc finger family protein</fullName>
    </submittedName>
</protein>
<reference evidence="2" key="1">
    <citation type="submission" date="2013-09" db="EMBL/GenBank/DDBJ databases">
        <title>Corchorus olitorius genome sequencing.</title>
        <authorList>
            <person name="Alam M."/>
            <person name="Haque M.S."/>
            <person name="Islam M.S."/>
            <person name="Emdad E.M."/>
            <person name="Islam M.M."/>
            <person name="Ahmed B."/>
            <person name="Halim A."/>
            <person name="Hossen Q.M.M."/>
            <person name="Hossain M.Z."/>
            <person name="Ahmed R."/>
            <person name="Khan M.M."/>
            <person name="Islam R."/>
            <person name="Rashid M.M."/>
            <person name="Khan S.A."/>
            <person name="Rahman M.S."/>
            <person name="Alam M."/>
            <person name="Yahiya A.S."/>
            <person name="Khan M.S."/>
            <person name="Azam M.S."/>
            <person name="Haque T."/>
            <person name="Lashkar M.Z.H."/>
            <person name="Akhand A.I."/>
            <person name="Morshed G."/>
            <person name="Roy S."/>
            <person name="Uddin K.S."/>
            <person name="Rabeya T."/>
            <person name="Hossain A.S."/>
            <person name="Chowdhury A."/>
            <person name="Snigdha A.R."/>
            <person name="Mortoza M.S."/>
            <person name="Matin S.A."/>
            <person name="Hoque S.M.E."/>
            <person name="Islam M.K."/>
            <person name="Roy D.K."/>
            <person name="Haider R."/>
            <person name="Moosa M.M."/>
            <person name="Elias S.M."/>
            <person name="Hasan A.M."/>
            <person name="Jahan S."/>
            <person name="Shafiuddin M."/>
            <person name="Mahmood N."/>
            <person name="Shommy N.S."/>
        </authorList>
    </citation>
    <scope>NUCLEOTIDE SEQUENCE [LARGE SCALE GENOMIC DNA]</scope>
    <source>
        <strain evidence="2">cv. O-4</strain>
    </source>
</reference>
<dbReference type="EMBL" id="AWUE01021208">
    <property type="protein sequence ID" value="OMO63025.1"/>
    <property type="molecule type" value="Genomic_DNA"/>
</dbReference>
<comment type="caution">
    <text evidence="1">The sequence shown here is derived from an EMBL/GenBank/DDBJ whole genome shotgun (WGS) entry which is preliminary data.</text>
</comment>
<evidence type="ECO:0000313" key="2">
    <source>
        <dbReference type="Proteomes" id="UP000187203"/>
    </source>
</evidence>
<dbReference type="Proteomes" id="UP000187203">
    <property type="component" value="Unassembled WGS sequence"/>
</dbReference>
<name>A0A1R3GY38_9ROSI</name>